<keyword evidence="2" id="KW-1185">Reference proteome</keyword>
<name>F8L677_SIMNZ</name>
<organism evidence="1 2">
    <name type="scientific">Simkania negevensis (strain ATCC VR-1471 / DSM 27360 / Z)</name>
    <dbReference type="NCBI Taxonomy" id="331113"/>
    <lineage>
        <taxon>Bacteria</taxon>
        <taxon>Pseudomonadati</taxon>
        <taxon>Chlamydiota</taxon>
        <taxon>Chlamydiia</taxon>
        <taxon>Parachlamydiales</taxon>
        <taxon>Simkaniaceae</taxon>
        <taxon>Simkania</taxon>
    </lineage>
</organism>
<dbReference type="EMBL" id="FR872582">
    <property type="protein sequence ID" value="CCB88207.1"/>
    <property type="molecule type" value="Genomic_DNA"/>
</dbReference>
<gene>
    <name evidence="1" type="ordered locus">SNE_A03300</name>
</gene>
<dbReference type="KEGG" id="sng:SNE_A03300"/>
<reference evidence="1 2" key="2">
    <citation type="journal article" date="2011" name="Mol. Biol. Evol.">
        <title>Unity in variety--the pan-genome of the Chlamydiae.</title>
        <authorList>
            <person name="Collingro A."/>
            <person name="Tischler P."/>
            <person name="Weinmaier T."/>
            <person name="Penz T."/>
            <person name="Heinz E."/>
            <person name="Brunham R.C."/>
            <person name="Read T.D."/>
            <person name="Bavoil P.M."/>
            <person name="Sachse K."/>
            <person name="Kahane S."/>
            <person name="Friedman M.G."/>
            <person name="Rattei T."/>
            <person name="Myers G.S."/>
            <person name="Horn M."/>
        </authorList>
    </citation>
    <scope>NUCLEOTIDE SEQUENCE [LARGE SCALE GENOMIC DNA]</scope>
    <source>
        <strain evidence="2">ATCC VR-1471 / Z</strain>
    </source>
</reference>
<evidence type="ECO:0000313" key="1">
    <source>
        <dbReference type="EMBL" id="CCB88207.1"/>
    </source>
</evidence>
<dbReference type="HOGENOM" id="CLU_3428358_0_0_0"/>
<dbReference type="STRING" id="331113.SNE_A03300"/>
<sequence>MWQYSAPEDLFAKDFEIERG</sequence>
<reference key="1">
    <citation type="journal article" date="2011" name="Mol. Biol. Evol.">
        <title>Unity in variety -- the pan-genome of the Chlamydiae.</title>
        <authorList>
            <person name="Collingro A."/>
            <person name="Tischler P."/>
            <person name="Weinmaier T."/>
            <person name="Penz T."/>
            <person name="Heinz E."/>
            <person name="Brunham R.C."/>
            <person name="Read T.D."/>
            <person name="Bavoil P.M."/>
            <person name="Sachse K."/>
            <person name="Kahane S."/>
            <person name="Friedman M.G."/>
            <person name="Rattei T."/>
            <person name="Myers G.S.A."/>
            <person name="Horn M."/>
        </authorList>
    </citation>
    <scope>NUCLEOTIDE SEQUENCE</scope>
    <source>
        <strain>Z</strain>
    </source>
</reference>
<dbReference type="AlphaFoldDB" id="F8L677"/>
<proteinExistence type="predicted"/>
<accession>F8L677</accession>
<dbReference type="Proteomes" id="UP000000496">
    <property type="component" value="Chromosome gsn.131"/>
</dbReference>
<evidence type="ECO:0000313" key="2">
    <source>
        <dbReference type="Proteomes" id="UP000000496"/>
    </source>
</evidence>
<protein>
    <submittedName>
        <fullName evidence="1">Uncharacterized protein</fullName>
    </submittedName>
</protein>